<dbReference type="PANTHER" id="PTHR34075:SF5">
    <property type="entry name" value="BLR3430 PROTEIN"/>
    <property type="match status" value="1"/>
</dbReference>
<dbReference type="InterPro" id="IPR012340">
    <property type="entry name" value="NA-bd_OB-fold"/>
</dbReference>
<dbReference type="Proteomes" id="UP001500483">
    <property type="component" value="Unassembled WGS sequence"/>
</dbReference>
<dbReference type="InterPro" id="IPR052513">
    <property type="entry name" value="Thioester_dehydratase-like"/>
</dbReference>
<evidence type="ECO:0000256" key="1">
    <source>
        <dbReference type="SAM" id="MobiDB-lite"/>
    </source>
</evidence>
<sequence>MTEIAESLSAPLEVGFDYTRSPGPVLGRFAAGLRQRRITGVRGSDGRVHVPAVEHDPVTAAPLDEFVEVGDTGTVRSWSWIPEPLEGQPLPHGFAWALVRLDGADTALLHAVDAGSADRMRTGMRVRARWAAERVGGIRDIACFDPVPDGPDSPGDADSPADTDSPGGSGSPGDADSPGDAGAPGNTTSAAPRDDSGLEPVQLLTTPIHLHYRHSASPEESRYLRGLAEGRLLGQRCPACRKVYIPPRGACPTDGVPTEQEVELPDTGIVTTFCIVNVPFLGQRITPPYVAAYVLLDGADIAFLHLVLGCAAEEVRMGMRVRAEWKPRAEWDTTLRNIDHFRPSGEPDAPYESYAHHL</sequence>
<feature type="compositionally biased region" description="Low complexity" evidence="1">
    <location>
        <begin position="145"/>
        <end position="185"/>
    </location>
</feature>
<feature type="domain" description="ChsH2 rubredoxin-like zinc ribbon" evidence="3">
    <location>
        <begin position="226"/>
        <end position="256"/>
    </location>
</feature>
<protein>
    <submittedName>
        <fullName evidence="4">OB-fold nucleic acid binding domain-containing protein</fullName>
    </submittedName>
</protein>
<proteinExistence type="predicted"/>
<dbReference type="SUPFAM" id="SSF50249">
    <property type="entry name" value="Nucleic acid-binding proteins"/>
    <property type="match status" value="2"/>
</dbReference>
<gene>
    <name evidence="4" type="ORF">GCM10020366_34290</name>
</gene>
<dbReference type="InterPro" id="IPR022002">
    <property type="entry name" value="ChsH2_Znr"/>
</dbReference>
<reference evidence="5" key="1">
    <citation type="journal article" date="2019" name="Int. J. Syst. Evol. Microbiol.">
        <title>The Global Catalogue of Microorganisms (GCM) 10K type strain sequencing project: providing services to taxonomists for standard genome sequencing and annotation.</title>
        <authorList>
            <consortium name="The Broad Institute Genomics Platform"/>
            <consortium name="The Broad Institute Genome Sequencing Center for Infectious Disease"/>
            <person name="Wu L."/>
            <person name="Ma J."/>
        </authorList>
    </citation>
    <scope>NUCLEOTIDE SEQUENCE [LARGE SCALE GENOMIC DNA]</scope>
    <source>
        <strain evidence="5">JCM 9687</strain>
    </source>
</reference>
<organism evidence="4 5">
    <name type="scientific">Saccharopolyspora gregorii</name>
    <dbReference type="NCBI Taxonomy" id="33914"/>
    <lineage>
        <taxon>Bacteria</taxon>
        <taxon>Bacillati</taxon>
        <taxon>Actinomycetota</taxon>
        <taxon>Actinomycetes</taxon>
        <taxon>Pseudonocardiales</taxon>
        <taxon>Pseudonocardiaceae</taxon>
        <taxon>Saccharopolyspora</taxon>
    </lineage>
</organism>
<dbReference type="Pfam" id="PF12172">
    <property type="entry name" value="zf-ChsH2"/>
    <property type="match status" value="1"/>
</dbReference>
<dbReference type="Pfam" id="PF01796">
    <property type="entry name" value="OB_ChsH2_C"/>
    <property type="match status" value="2"/>
</dbReference>
<dbReference type="Gene3D" id="6.10.30.10">
    <property type="match status" value="2"/>
</dbReference>
<evidence type="ECO:0000259" key="2">
    <source>
        <dbReference type="Pfam" id="PF01796"/>
    </source>
</evidence>
<accession>A0ABP6RSA3</accession>
<feature type="region of interest" description="Disordered" evidence="1">
    <location>
        <begin position="142"/>
        <end position="199"/>
    </location>
</feature>
<feature type="domain" description="ChsH2 C-terminal OB-fold" evidence="2">
    <location>
        <begin position="261"/>
        <end position="326"/>
    </location>
</feature>
<comment type="caution">
    <text evidence="4">The sequence shown here is derived from an EMBL/GenBank/DDBJ whole genome shotgun (WGS) entry which is preliminary data.</text>
</comment>
<evidence type="ECO:0000259" key="3">
    <source>
        <dbReference type="Pfam" id="PF12172"/>
    </source>
</evidence>
<name>A0ABP6RSA3_9PSEU</name>
<evidence type="ECO:0000313" key="4">
    <source>
        <dbReference type="EMBL" id="GAA3359208.1"/>
    </source>
</evidence>
<dbReference type="InterPro" id="IPR002878">
    <property type="entry name" value="ChsH2_C"/>
</dbReference>
<keyword evidence="5" id="KW-1185">Reference proteome</keyword>
<dbReference type="EMBL" id="BAAAYK010000038">
    <property type="protein sequence ID" value="GAA3359208.1"/>
    <property type="molecule type" value="Genomic_DNA"/>
</dbReference>
<feature type="domain" description="ChsH2 C-terminal OB-fold" evidence="2">
    <location>
        <begin position="67"/>
        <end position="130"/>
    </location>
</feature>
<evidence type="ECO:0000313" key="5">
    <source>
        <dbReference type="Proteomes" id="UP001500483"/>
    </source>
</evidence>
<dbReference type="PANTHER" id="PTHR34075">
    <property type="entry name" value="BLR3430 PROTEIN"/>
    <property type="match status" value="1"/>
</dbReference>